<dbReference type="PROSITE" id="PS50865">
    <property type="entry name" value="ZF_MYND_2"/>
    <property type="match status" value="1"/>
</dbReference>
<dbReference type="InterPro" id="IPR002893">
    <property type="entry name" value="Znf_MYND"/>
</dbReference>
<evidence type="ECO:0000313" key="8">
    <source>
        <dbReference type="Proteomes" id="UP000009046"/>
    </source>
</evidence>
<evidence type="ECO:0000313" key="6">
    <source>
        <dbReference type="EMBL" id="EEB12756.1"/>
    </source>
</evidence>
<reference evidence="7" key="3">
    <citation type="submission" date="2021-02" db="UniProtKB">
        <authorList>
            <consortium name="EnsemblMetazoa"/>
        </authorList>
    </citation>
    <scope>IDENTIFICATION</scope>
    <source>
        <strain evidence="7">USDA</strain>
    </source>
</reference>
<protein>
    <submittedName>
        <fullName evidence="6 7">Zinc finger protein MYND domain-containing protein, putative</fullName>
    </submittedName>
</protein>
<dbReference type="GO" id="GO:0005737">
    <property type="term" value="C:cytoplasm"/>
    <property type="evidence" value="ECO:0007669"/>
    <property type="project" value="TreeGrafter"/>
</dbReference>
<dbReference type="GO" id="GO:0036159">
    <property type="term" value="P:inner dynein arm assembly"/>
    <property type="evidence" value="ECO:0007669"/>
    <property type="project" value="TreeGrafter"/>
</dbReference>
<evidence type="ECO:0000256" key="1">
    <source>
        <dbReference type="ARBA" id="ARBA00022723"/>
    </source>
</evidence>
<evidence type="ECO:0000259" key="5">
    <source>
        <dbReference type="PROSITE" id="PS50865"/>
    </source>
</evidence>
<dbReference type="VEuPathDB" id="VectorBase:PHUM204160"/>
<proteinExistence type="predicted"/>
<organism>
    <name type="scientific">Pediculus humanus subsp. corporis</name>
    <name type="common">Body louse</name>
    <dbReference type="NCBI Taxonomy" id="121224"/>
    <lineage>
        <taxon>Eukaryota</taxon>
        <taxon>Metazoa</taxon>
        <taxon>Ecdysozoa</taxon>
        <taxon>Arthropoda</taxon>
        <taxon>Hexapoda</taxon>
        <taxon>Insecta</taxon>
        <taxon>Pterygota</taxon>
        <taxon>Neoptera</taxon>
        <taxon>Paraneoptera</taxon>
        <taxon>Psocodea</taxon>
        <taxon>Troctomorpha</taxon>
        <taxon>Phthiraptera</taxon>
        <taxon>Anoplura</taxon>
        <taxon>Pediculidae</taxon>
        <taxon>Pediculus</taxon>
    </lineage>
</organism>
<dbReference type="InParanoid" id="E0VHA0"/>
<dbReference type="AlphaFoldDB" id="E0VHA0"/>
<dbReference type="PANTHER" id="PTHR13244">
    <property type="entry name" value="ZINC FINGER MYND DOMAIN CONTAINING PROTEIN 10"/>
    <property type="match status" value="1"/>
</dbReference>
<dbReference type="InterPro" id="IPR052298">
    <property type="entry name" value="ZMYND10"/>
</dbReference>
<dbReference type="EMBL" id="DS235165">
    <property type="protein sequence ID" value="EEB12756.1"/>
    <property type="molecule type" value="Genomic_DNA"/>
</dbReference>
<accession>E0VHA0</accession>
<sequence>MSEIILNDILQPGEIELYVQNLLPSNVEDLGTPKWFESHHFLQKLHQQSCVEAREMREEVVKDLLISHCKLPILIHEVVCIQVWREKILSQILKLNYEPQVTLIIYITLFHEVTAVGLLENVLYHRDSVSCINDEITDLIDYCASEIVRLISEARFFSMKDDTKSSYTSNKEEIKCQYKTISFNVELSTLNILRYLAEFVEEIPLSASSRMYKTHDVPLLMVNLIQMSPWKRVNSKINTVQIFEDRVWKNIDKISGISKYEGQCWIALRFLLLNPQSQYEINDFRKQHFLKAQPLIDQIPPLLDLKQFLTNLSFQNVLINDKKPLIMETIPEIKSNILKKCFKKWKKITKKQVELMFFPKKETLMEIGKRLGETYDVDHLEKVFPEGPVCSNCGDAACKRCSGCKNEWYCGRECQVKRWSKHKMVCSIMSSKNEK</sequence>
<feature type="domain" description="MYND-type" evidence="5">
    <location>
        <begin position="390"/>
        <end position="426"/>
    </location>
</feature>
<reference evidence="6" key="2">
    <citation type="submission" date="2007-04" db="EMBL/GenBank/DDBJ databases">
        <title>The genome of the human body louse.</title>
        <authorList>
            <consortium name="The Human Body Louse Genome Consortium"/>
            <person name="Kirkness E."/>
            <person name="Walenz B."/>
            <person name="Hass B."/>
            <person name="Bruggner R."/>
            <person name="Strausberg R."/>
        </authorList>
    </citation>
    <scope>NUCLEOTIDE SEQUENCE</scope>
    <source>
        <strain evidence="6">USDA</strain>
    </source>
</reference>
<dbReference type="GeneID" id="8238540"/>
<dbReference type="SUPFAM" id="SSF144232">
    <property type="entry name" value="HIT/MYND zinc finger-like"/>
    <property type="match status" value="1"/>
</dbReference>
<dbReference type="RefSeq" id="XP_002425494.1">
    <property type="nucleotide sequence ID" value="XM_002425449.1"/>
</dbReference>
<keyword evidence="3" id="KW-0862">Zinc</keyword>
<dbReference type="EMBL" id="AAZO01002369">
    <property type="status" value="NOT_ANNOTATED_CDS"/>
    <property type="molecule type" value="Genomic_DNA"/>
</dbReference>
<keyword evidence="1" id="KW-0479">Metal-binding</keyword>
<dbReference type="eggNOG" id="ENOG502QS3F">
    <property type="taxonomic scope" value="Eukaryota"/>
</dbReference>
<dbReference type="OrthoDB" id="432970at2759"/>
<evidence type="ECO:0000256" key="4">
    <source>
        <dbReference type="PROSITE-ProRule" id="PRU00134"/>
    </source>
</evidence>
<dbReference type="EnsemblMetazoa" id="PHUM204160-RA">
    <property type="protein sequence ID" value="PHUM204160-PA"/>
    <property type="gene ID" value="PHUM204160"/>
</dbReference>
<dbReference type="FunCoup" id="E0VHA0">
    <property type="interactions" value="34"/>
</dbReference>
<dbReference type="PANTHER" id="PTHR13244:SF7">
    <property type="entry name" value="ZINC FINGER MYND DOMAIN-CONTAINING PROTEIN 10"/>
    <property type="match status" value="1"/>
</dbReference>
<dbReference type="Proteomes" id="UP000009046">
    <property type="component" value="Unassembled WGS sequence"/>
</dbReference>
<gene>
    <name evidence="7" type="primary">8238540</name>
    <name evidence="6" type="ORF">Phum_PHUM204160</name>
</gene>
<dbReference type="GO" id="GO:0008270">
    <property type="term" value="F:zinc ion binding"/>
    <property type="evidence" value="ECO:0007669"/>
    <property type="project" value="UniProtKB-KW"/>
</dbReference>
<dbReference type="GO" id="GO:0036158">
    <property type="term" value="P:outer dynein arm assembly"/>
    <property type="evidence" value="ECO:0007669"/>
    <property type="project" value="TreeGrafter"/>
</dbReference>
<dbReference type="Gene3D" id="6.10.140.2220">
    <property type="match status" value="1"/>
</dbReference>
<dbReference type="OMA" id="LIHEAYC"/>
<evidence type="ECO:0000313" key="7">
    <source>
        <dbReference type="EnsemblMetazoa" id="PHUM204160-PA"/>
    </source>
</evidence>
<dbReference type="HOGENOM" id="CLU_034036_1_0_1"/>
<dbReference type="GO" id="GO:0044458">
    <property type="term" value="P:motile cilium assembly"/>
    <property type="evidence" value="ECO:0007669"/>
    <property type="project" value="TreeGrafter"/>
</dbReference>
<dbReference type="KEGG" id="phu:Phum_PHUM204160"/>
<dbReference type="STRING" id="121224.E0VHA0"/>
<keyword evidence="8" id="KW-1185">Reference proteome</keyword>
<dbReference type="PROSITE" id="PS01360">
    <property type="entry name" value="ZF_MYND_1"/>
    <property type="match status" value="1"/>
</dbReference>
<dbReference type="CTD" id="8238540"/>
<dbReference type="GO" id="GO:0034451">
    <property type="term" value="C:centriolar satellite"/>
    <property type="evidence" value="ECO:0007669"/>
    <property type="project" value="TreeGrafter"/>
</dbReference>
<reference evidence="6" key="1">
    <citation type="submission" date="2007-04" db="EMBL/GenBank/DDBJ databases">
        <title>Annotation of Pediculus humanus corporis strain USDA.</title>
        <authorList>
            <person name="Kirkness E."/>
            <person name="Hannick L."/>
            <person name="Hass B."/>
            <person name="Bruggner R."/>
            <person name="Lawson D."/>
            <person name="Bidwell S."/>
            <person name="Joardar V."/>
            <person name="Caler E."/>
            <person name="Walenz B."/>
            <person name="Inman J."/>
            <person name="Schobel S."/>
            <person name="Galinsky K."/>
            <person name="Amedeo P."/>
            <person name="Strausberg R."/>
        </authorList>
    </citation>
    <scope>NUCLEOTIDE SEQUENCE</scope>
    <source>
        <strain evidence="6">USDA</strain>
    </source>
</reference>
<evidence type="ECO:0000256" key="3">
    <source>
        <dbReference type="ARBA" id="ARBA00022833"/>
    </source>
</evidence>
<evidence type="ECO:0000256" key="2">
    <source>
        <dbReference type="ARBA" id="ARBA00022771"/>
    </source>
</evidence>
<name>E0VHA0_PEDHC</name>
<keyword evidence="2 4" id="KW-0863">Zinc-finger</keyword>
<dbReference type="Pfam" id="PF01753">
    <property type="entry name" value="zf-MYND"/>
    <property type="match status" value="1"/>
</dbReference>